<dbReference type="OrthoDB" id="3251871at2759"/>
<dbReference type="AlphaFoldDB" id="A0A8H6YZC5"/>
<keyword evidence="2" id="KW-1133">Transmembrane helix</keyword>
<feature type="transmembrane region" description="Helical" evidence="2">
    <location>
        <begin position="75"/>
        <end position="102"/>
    </location>
</feature>
<keyword evidence="2" id="KW-0812">Transmembrane</keyword>
<name>A0A8H6YZC5_9AGAR</name>
<dbReference type="Proteomes" id="UP000623467">
    <property type="component" value="Unassembled WGS sequence"/>
</dbReference>
<protein>
    <submittedName>
        <fullName evidence="3">Uncharacterized protein</fullName>
    </submittedName>
</protein>
<evidence type="ECO:0000256" key="2">
    <source>
        <dbReference type="SAM" id="Phobius"/>
    </source>
</evidence>
<sequence>MATTTSITTTTTARLRPPILLTVASGPIAAHPLRSLKPAPSGSANPASAARTIANAALGSLMFIKEKREDASCVFFAFVGVAGPMFSACMFCCIALNLPLVLVFGVNGNKMEKYYIIGSVFLCLACNIPPLAFGKLGWYAVNGTLWMVLMSTAEIISFLLIVIFMMRHQARIQHLREDSLSLDAAACMTVESNRPAHPIVRYRPMILRIGLYPIFSCFFSLTACGFGVYNVLHVKSMTDLSFKLRILDAMITTLRPLLYALLASTDPSFLRAIRSLHSKSSSSSPSRITLSTLSTTTPSSFCTTDSPLSSDMWDKPISSSMKPETRSRDNHHQPIAVEEDTSQEEYDNVALQI</sequence>
<comment type="caution">
    <text evidence="3">The sequence shown here is derived from an EMBL/GenBank/DDBJ whole genome shotgun (WGS) entry which is preliminary data.</text>
</comment>
<feature type="compositionally biased region" description="Low complexity" evidence="1">
    <location>
        <begin position="279"/>
        <end position="307"/>
    </location>
</feature>
<feature type="transmembrane region" description="Helical" evidence="2">
    <location>
        <begin position="145"/>
        <end position="166"/>
    </location>
</feature>
<feature type="transmembrane region" description="Helical" evidence="2">
    <location>
        <begin position="114"/>
        <end position="133"/>
    </location>
</feature>
<reference evidence="3" key="1">
    <citation type="submission" date="2020-05" db="EMBL/GenBank/DDBJ databases">
        <title>Mycena genomes resolve the evolution of fungal bioluminescence.</title>
        <authorList>
            <person name="Tsai I.J."/>
        </authorList>
    </citation>
    <scope>NUCLEOTIDE SEQUENCE</scope>
    <source>
        <strain evidence="3">160909Yilan</strain>
    </source>
</reference>
<feature type="transmembrane region" description="Helical" evidence="2">
    <location>
        <begin position="211"/>
        <end position="232"/>
    </location>
</feature>
<feature type="compositionally biased region" description="Basic and acidic residues" evidence="1">
    <location>
        <begin position="323"/>
        <end position="332"/>
    </location>
</feature>
<evidence type="ECO:0000256" key="1">
    <source>
        <dbReference type="SAM" id="MobiDB-lite"/>
    </source>
</evidence>
<feature type="region of interest" description="Disordered" evidence="1">
    <location>
        <begin position="279"/>
        <end position="353"/>
    </location>
</feature>
<dbReference type="EMBL" id="JACAZH010000005">
    <property type="protein sequence ID" value="KAF7367967.1"/>
    <property type="molecule type" value="Genomic_DNA"/>
</dbReference>
<evidence type="ECO:0000313" key="4">
    <source>
        <dbReference type="Proteomes" id="UP000623467"/>
    </source>
</evidence>
<keyword evidence="2" id="KW-0472">Membrane</keyword>
<evidence type="ECO:0000313" key="3">
    <source>
        <dbReference type="EMBL" id="KAF7367967.1"/>
    </source>
</evidence>
<feature type="compositionally biased region" description="Acidic residues" evidence="1">
    <location>
        <begin position="337"/>
        <end position="347"/>
    </location>
</feature>
<accession>A0A8H6YZC5</accession>
<organism evidence="3 4">
    <name type="scientific">Mycena sanguinolenta</name>
    <dbReference type="NCBI Taxonomy" id="230812"/>
    <lineage>
        <taxon>Eukaryota</taxon>
        <taxon>Fungi</taxon>
        <taxon>Dikarya</taxon>
        <taxon>Basidiomycota</taxon>
        <taxon>Agaricomycotina</taxon>
        <taxon>Agaricomycetes</taxon>
        <taxon>Agaricomycetidae</taxon>
        <taxon>Agaricales</taxon>
        <taxon>Marasmiineae</taxon>
        <taxon>Mycenaceae</taxon>
        <taxon>Mycena</taxon>
    </lineage>
</organism>
<gene>
    <name evidence="3" type="ORF">MSAN_00862000</name>
</gene>
<proteinExistence type="predicted"/>
<keyword evidence="4" id="KW-1185">Reference proteome</keyword>